<dbReference type="InterPro" id="IPR019080">
    <property type="entry name" value="YqaJ_viral_recombinase"/>
</dbReference>
<sequence length="280" mass="31727">MTYALLASSEDREAWMEARRGGVTATDIARLITSPSEWAAVRAEKAGEVGFRGNKATKWGEEREPIIAAKLDEKYPGLTHNTHTIAKDGAPQYLATPDMIGRELLCQIKTAGLKPGESIWWAPPEKYAIQCQWEMWVADRETNILAVEYHRSYEPFETVFEYMIRRDDELIADLVNVADLFLAGASWVLDQRLREVAAIRAELTAVKERLEDAENMIRKEVGDHTRFAYASDVGSIKFGPVKDRETFDSKRWLADHPDGKGTYVKLSPQPPRLTINTKEE</sequence>
<proteinExistence type="predicted"/>
<reference evidence="4 5" key="1">
    <citation type="submission" date="2018-06" db="EMBL/GenBank/DDBJ databases">
        <title>Freshwater and sediment microbial communities from various areas in North America, analyzing microbe dynamics in response to fracking.</title>
        <authorList>
            <person name="Lamendella R."/>
        </authorList>
    </citation>
    <scope>NUCLEOTIDE SEQUENCE [LARGE SCALE GENOMIC DNA]</scope>
    <source>
        <strain evidence="4 5">3b_TX</strain>
    </source>
</reference>
<keyword evidence="5" id="KW-1185">Reference proteome</keyword>
<evidence type="ECO:0000259" key="3">
    <source>
        <dbReference type="Pfam" id="PF09588"/>
    </source>
</evidence>
<feature type="domain" description="YqaJ viral recombinase" evidence="3">
    <location>
        <begin position="15"/>
        <end position="140"/>
    </location>
</feature>
<evidence type="ECO:0000256" key="2">
    <source>
        <dbReference type="SAM" id="MobiDB-lite"/>
    </source>
</evidence>
<dbReference type="Pfam" id="PF09588">
    <property type="entry name" value="YqaJ"/>
    <property type="match status" value="1"/>
</dbReference>
<evidence type="ECO:0000256" key="1">
    <source>
        <dbReference type="SAM" id="Coils"/>
    </source>
</evidence>
<dbReference type="EMBL" id="QNSB01000003">
    <property type="protein sequence ID" value="RBP73030.1"/>
    <property type="molecule type" value="Genomic_DNA"/>
</dbReference>
<feature type="coiled-coil region" evidence="1">
    <location>
        <begin position="196"/>
        <end position="223"/>
    </location>
</feature>
<evidence type="ECO:0000313" key="5">
    <source>
        <dbReference type="Proteomes" id="UP000253509"/>
    </source>
</evidence>
<organism evidence="4 5">
    <name type="scientific">Brevibacterium celere</name>
    <dbReference type="NCBI Taxonomy" id="225845"/>
    <lineage>
        <taxon>Bacteria</taxon>
        <taxon>Bacillati</taxon>
        <taxon>Actinomycetota</taxon>
        <taxon>Actinomycetes</taxon>
        <taxon>Micrococcales</taxon>
        <taxon>Brevibacteriaceae</taxon>
        <taxon>Brevibacterium</taxon>
    </lineage>
</organism>
<dbReference type="RefSeq" id="WP_113903494.1">
    <property type="nucleotide sequence ID" value="NZ_QNSB01000003.1"/>
</dbReference>
<evidence type="ECO:0000313" key="4">
    <source>
        <dbReference type="EMBL" id="RBP73030.1"/>
    </source>
</evidence>
<protein>
    <submittedName>
        <fullName evidence="4">YqaJ-like recombinase protein</fullName>
    </submittedName>
</protein>
<dbReference type="SUPFAM" id="SSF52980">
    <property type="entry name" value="Restriction endonuclease-like"/>
    <property type="match status" value="1"/>
</dbReference>
<feature type="region of interest" description="Disordered" evidence="2">
    <location>
        <begin position="258"/>
        <end position="280"/>
    </location>
</feature>
<dbReference type="Gene3D" id="3.90.320.10">
    <property type="match status" value="1"/>
</dbReference>
<gene>
    <name evidence="4" type="ORF">DFO65_103325</name>
</gene>
<dbReference type="AlphaFoldDB" id="A0A366IMX0"/>
<keyword evidence="1" id="KW-0175">Coiled coil</keyword>
<comment type="caution">
    <text evidence="4">The sequence shown here is derived from an EMBL/GenBank/DDBJ whole genome shotgun (WGS) entry which is preliminary data.</text>
</comment>
<dbReference type="InterPro" id="IPR011604">
    <property type="entry name" value="PDDEXK-like_dom_sf"/>
</dbReference>
<dbReference type="InterPro" id="IPR011335">
    <property type="entry name" value="Restrct_endonuc-II-like"/>
</dbReference>
<accession>A0A366IMX0</accession>
<dbReference type="Proteomes" id="UP000253509">
    <property type="component" value="Unassembled WGS sequence"/>
</dbReference>
<name>A0A366IMX0_9MICO</name>